<evidence type="ECO:0000313" key="2">
    <source>
        <dbReference type="EMBL" id="MBO8455268.1"/>
    </source>
</evidence>
<feature type="transmembrane region" description="Helical" evidence="1">
    <location>
        <begin position="223"/>
        <end position="243"/>
    </location>
</feature>
<name>A0A9D9MZJ7_9BACT</name>
<proteinExistence type="predicted"/>
<keyword evidence="1" id="KW-0472">Membrane</keyword>
<protein>
    <submittedName>
        <fullName evidence="2">Inner membrane CreD family protein</fullName>
    </submittedName>
</protein>
<gene>
    <name evidence="2" type="ORF">IAC08_02545</name>
</gene>
<dbReference type="PANTHER" id="PTHR30092">
    <property type="entry name" value="INNER MEMBRANE PROTEIN CRED"/>
    <property type="match status" value="1"/>
</dbReference>
<keyword evidence="1" id="KW-0812">Transmembrane</keyword>
<sequence>DVPVYRAELDFNGTVKPSDELVRIARKEGRCCFCLDLGHLLGVEGEVEVDLNGQKLTLSPSEDGSLTVEVPDSLVGKPLDYSFRLVTRGSERLGFKPEAARFSMTLSSGFQSPGFSGAFLPVWREISEDGFKAEWDITSTNTYGMGSSSLLSGVDFVVPVSQYQRTVRAMKYSFMVILLVYMAVFIGEYLTRRKVNIVQYIVTGLSLCLFYLLLLAFTEYMPFWLSYTLSSVLTVGALCMYFRSILRSKAAYAFAGIVAFVYIFIYLLLQMENGSLLIGASALFVILCVIMYFTGNRRTE</sequence>
<feature type="transmembrane region" description="Helical" evidence="1">
    <location>
        <begin position="275"/>
        <end position="294"/>
    </location>
</feature>
<dbReference type="GO" id="GO:0005886">
    <property type="term" value="C:plasma membrane"/>
    <property type="evidence" value="ECO:0007669"/>
    <property type="project" value="TreeGrafter"/>
</dbReference>
<feature type="transmembrane region" description="Helical" evidence="1">
    <location>
        <begin position="197"/>
        <end position="217"/>
    </location>
</feature>
<accession>A0A9D9MZJ7</accession>
<feature type="transmembrane region" description="Helical" evidence="1">
    <location>
        <begin position="172"/>
        <end position="190"/>
    </location>
</feature>
<dbReference type="Pfam" id="PF06123">
    <property type="entry name" value="CreD"/>
    <property type="match status" value="1"/>
</dbReference>
<dbReference type="AlphaFoldDB" id="A0A9D9MZJ7"/>
<dbReference type="Proteomes" id="UP000823617">
    <property type="component" value="Unassembled WGS sequence"/>
</dbReference>
<organism evidence="2 3">
    <name type="scientific">Candidatus Cryptobacteroides intestinigallinarum</name>
    <dbReference type="NCBI Taxonomy" id="2840767"/>
    <lineage>
        <taxon>Bacteria</taxon>
        <taxon>Pseudomonadati</taxon>
        <taxon>Bacteroidota</taxon>
        <taxon>Bacteroidia</taxon>
        <taxon>Bacteroidales</taxon>
        <taxon>Candidatus Cryptobacteroides</taxon>
    </lineage>
</organism>
<dbReference type="InterPro" id="IPR010364">
    <property type="entry name" value="Uncharacterised_IM_CreD"/>
</dbReference>
<dbReference type="EMBL" id="JADIMK010000020">
    <property type="protein sequence ID" value="MBO8455268.1"/>
    <property type="molecule type" value="Genomic_DNA"/>
</dbReference>
<keyword evidence="1" id="KW-1133">Transmembrane helix</keyword>
<feature type="non-terminal residue" evidence="2">
    <location>
        <position position="1"/>
    </location>
</feature>
<evidence type="ECO:0000313" key="3">
    <source>
        <dbReference type="Proteomes" id="UP000823617"/>
    </source>
</evidence>
<evidence type="ECO:0000256" key="1">
    <source>
        <dbReference type="SAM" id="Phobius"/>
    </source>
</evidence>
<feature type="transmembrane region" description="Helical" evidence="1">
    <location>
        <begin position="250"/>
        <end position="269"/>
    </location>
</feature>
<reference evidence="2" key="1">
    <citation type="submission" date="2020-10" db="EMBL/GenBank/DDBJ databases">
        <authorList>
            <person name="Gilroy R."/>
        </authorList>
    </citation>
    <scope>NUCLEOTIDE SEQUENCE</scope>
    <source>
        <strain evidence="2">B1-3475</strain>
    </source>
</reference>
<comment type="caution">
    <text evidence="2">The sequence shown here is derived from an EMBL/GenBank/DDBJ whole genome shotgun (WGS) entry which is preliminary data.</text>
</comment>
<reference evidence="2" key="2">
    <citation type="journal article" date="2021" name="PeerJ">
        <title>Extensive microbial diversity within the chicken gut microbiome revealed by metagenomics and culture.</title>
        <authorList>
            <person name="Gilroy R."/>
            <person name="Ravi A."/>
            <person name="Getino M."/>
            <person name="Pursley I."/>
            <person name="Horton D.L."/>
            <person name="Alikhan N.F."/>
            <person name="Baker D."/>
            <person name="Gharbi K."/>
            <person name="Hall N."/>
            <person name="Watson M."/>
            <person name="Adriaenssens E.M."/>
            <person name="Foster-Nyarko E."/>
            <person name="Jarju S."/>
            <person name="Secka A."/>
            <person name="Antonio M."/>
            <person name="Oren A."/>
            <person name="Chaudhuri R.R."/>
            <person name="La Ragione R."/>
            <person name="Hildebrand F."/>
            <person name="Pallen M.J."/>
        </authorList>
    </citation>
    <scope>NUCLEOTIDE SEQUENCE</scope>
    <source>
        <strain evidence="2">B1-3475</strain>
    </source>
</reference>
<dbReference type="PANTHER" id="PTHR30092:SF0">
    <property type="entry name" value="INNER MEMBRANE PROTEIN CRED"/>
    <property type="match status" value="1"/>
</dbReference>